<sequence length="102" mass="12299">MRFDTEQNEPCENASGNMKYLSMFDRSKKSNANFSPTLREMRFFSTKRCVTTGWLWWHRYNKQLDVFHFHIQGVQHSPSYNFLSHRGVILLMYLVPVHYFSK</sequence>
<name>A0A8D9FJQ5_9HEMI</name>
<proteinExistence type="predicted"/>
<dbReference type="EMBL" id="HBUF01683466">
    <property type="protein sequence ID" value="CAG6792821.1"/>
    <property type="molecule type" value="Transcribed_RNA"/>
</dbReference>
<reference evidence="1" key="1">
    <citation type="submission" date="2021-05" db="EMBL/GenBank/DDBJ databases">
        <authorList>
            <person name="Alioto T."/>
            <person name="Alioto T."/>
            <person name="Gomez Garrido J."/>
        </authorList>
    </citation>
    <scope>NUCLEOTIDE SEQUENCE</scope>
</reference>
<accession>A0A8D9FJQ5</accession>
<dbReference type="AlphaFoldDB" id="A0A8D9FJQ5"/>
<organism evidence="1">
    <name type="scientific">Cacopsylla melanoneura</name>
    <dbReference type="NCBI Taxonomy" id="428564"/>
    <lineage>
        <taxon>Eukaryota</taxon>
        <taxon>Metazoa</taxon>
        <taxon>Ecdysozoa</taxon>
        <taxon>Arthropoda</taxon>
        <taxon>Hexapoda</taxon>
        <taxon>Insecta</taxon>
        <taxon>Pterygota</taxon>
        <taxon>Neoptera</taxon>
        <taxon>Paraneoptera</taxon>
        <taxon>Hemiptera</taxon>
        <taxon>Sternorrhyncha</taxon>
        <taxon>Psylloidea</taxon>
        <taxon>Psyllidae</taxon>
        <taxon>Psyllinae</taxon>
        <taxon>Cacopsylla</taxon>
    </lineage>
</organism>
<evidence type="ECO:0000313" key="1">
    <source>
        <dbReference type="EMBL" id="CAG6792821.1"/>
    </source>
</evidence>
<protein>
    <submittedName>
        <fullName evidence="1">Uncharacterized protein</fullName>
    </submittedName>
</protein>